<reference evidence="1 2" key="1">
    <citation type="submission" date="2016-02" db="EMBL/GenBank/DDBJ databases">
        <title>Genome analysis of coral dinoflagellate symbionts highlights evolutionary adaptations to a symbiotic lifestyle.</title>
        <authorList>
            <person name="Aranda M."/>
            <person name="Li Y."/>
            <person name="Liew Y.J."/>
            <person name="Baumgarten S."/>
            <person name="Simakov O."/>
            <person name="Wilson M."/>
            <person name="Piel J."/>
            <person name="Ashoor H."/>
            <person name="Bougouffa S."/>
            <person name="Bajic V.B."/>
            <person name="Ryu T."/>
            <person name="Ravasi T."/>
            <person name="Bayer T."/>
            <person name="Micklem G."/>
            <person name="Kim H."/>
            <person name="Bhak J."/>
            <person name="Lajeunesse T.C."/>
            <person name="Voolstra C.R."/>
        </authorList>
    </citation>
    <scope>NUCLEOTIDE SEQUENCE [LARGE SCALE GENOMIC DNA]</scope>
    <source>
        <strain evidence="1 2">CCMP2467</strain>
    </source>
</reference>
<dbReference type="Proteomes" id="UP000186817">
    <property type="component" value="Unassembled WGS sequence"/>
</dbReference>
<dbReference type="EMBL" id="LSRX01001912">
    <property type="protein sequence ID" value="OLP76810.1"/>
    <property type="molecule type" value="Genomic_DNA"/>
</dbReference>
<sequence length="94" mass="10587">MFSLQKVASRSEDHSEFSGRVLQRWLVFNHSSSSLEVLAYTLADLYSLCTLNFAATVFPERAGVEQLLRGFPMEGKEASTLRAHPHLILQLHVV</sequence>
<gene>
    <name evidence="1" type="ORF">AK812_SmicGene43203</name>
</gene>
<name>A0A1Q9C1M7_SYMMI</name>
<keyword evidence="2" id="KW-1185">Reference proteome</keyword>
<evidence type="ECO:0000313" key="2">
    <source>
        <dbReference type="Proteomes" id="UP000186817"/>
    </source>
</evidence>
<dbReference type="AlphaFoldDB" id="A0A1Q9C1M7"/>
<comment type="caution">
    <text evidence="1">The sequence shown here is derived from an EMBL/GenBank/DDBJ whole genome shotgun (WGS) entry which is preliminary data.</text>
</comment>
<organism evidence="1 2">
    <name type="scientific">Symbiodinium microadriaticum</name>
    <name type="common">Dinoflagellate</name>
    <name type="synonym">Zooxanthella microadriatica</name>
    <dbReference type="NCBI Taxonomy" id="2951"/>
    <lineage>
        <taxon>Eukaryota</taxon>
        <taxon>Sar</taxon>
        <taxon>Alveolata</taxon>
        <taxon>Dinophyceae</taxon>
        <taxon>Suessiales</taxon>
        <taxon>Symbiodiniaceae</taxon>
        <taxon>Symbiodinium</taxon>
    </lineage>
</organism>
<proteinExistence type="predicted"/>
<accession>A0A1Q9C1M7</accession>
<evidence type="ECO:0000313" key="1">
    <source>
        <dbReference type="EMBL" id="OLP76810.1"/>
    </source>
</evidence>
<protein>
    <submittedName>
        <fullName evidence="1">Uncharacterized protein</fullName>
    </submittedName>
</protein>